<sequence length="526" mass="57858">MMSFTGGSSSSKAFYILCELRLSMIPAGITNAEEIPLTFVYADKINDGVGIEDRLNALLPENLRNQGIIRPYSAAYSPEHRDILMELFREGIVRVLICTDAAGMGCNISNIDVVVQWKLPSCVSAFVQRAGRAARDPSRTGLAVLLVEKSVFDVDITQVDREEDKNTPATKRKGVRQSLVHSKAAKGYAVQHGVQRGAHHGLSDENLLKAAVPLDSKSPDEGLYSLAQTGKCRREVLAEIYDNEHPDPTAPCCDLCDPSLLNRTRPAAPEPVPRKTTVKTGVVNKKVQLTLLGWRRKIWERDFKDSMLGPSVVLKDEIIDTLSSVGPIGRLNELEKVTGGDWPWFGKYGNELLDEMSKLAITPMQAKIGRTRRAEKRPAPVNDNDGDNPNSGSRRKREIGVTSTSAAALSQMSPVGTPVNHGSAQTATTSTLTHANYNPYTPTVHHHPGSYHQHPSSVPMPIPYNPYYSMPYASPYMYHYPDTRTYPMHPYSAYQQTPSRNPRTLAYHSLTSSDPGGNSVAPSKPN</sequence>
<evidence type="ECO:0000313" key="9">
    <source>
        <dbReference type="EMBL" id="KAF4622423.1"/>
    </source>
</evidence>
<dbReference type="Gene3D" id="3.40.50.300">
    <property type="entry name" value="P-loop containing nucleotide triphosphate hydrolases"/>
    <property type="match status" value="1"/>
</dbReference>
<dbReference type="PANTHER" id="PTHR47959">
    <property type="entry name" value="ATP-DEPENDENT RNA HELICASE RHLE-RELATED"/>
    <property type="match status" value="1"/>
</dbReference>
<comment type="catalytic activity">
    <reaction evidence="6">
        <text>ATP + H2O = ADP + phosphate + H(+)</text>
        <dbReference type="Rhea" id="RHEA:13065"/>
        <dbReference type="ChEBI" id="CHEBI:15377"/>
        <dbReference type="ChEBI" id="CHEBI:15378"/>
        <dbReference type="ChEBI" id="CHEBI:30616"/>
        <dbReference type="ChEBI" id="CHEBI:43474"/>
        <dbReference type="ChEBI" id="CHEBI:456216"/>
        <dbReference type="EC" id="3.6.4.13"/>
    </reaction>
</comment>
<evidence type="ECO:0000256" key="6">
    <source>
        <dbReference type="ARBA" id="ARBA00047984"/>
    </source>
</evidence>
<keyword evidence="10" id="KW-1185">Reference proteome</keyword>
<dbReference type="GO" id="GO:0005829">
    <property type="term" value="C:cytosol"/>
    <property type="evidence" value="ECO:0007669"/>
    <property type="project" value="TreeGrafter"/>
</dbReference>
<comment type="caution">
    <text evidence="9">The sequence shown here is derived from an EMBL/GenBank/DDBJ whole genome shotgun (WGS) entry which is preliminary data.</text>
</comment>
<gene>
    <name evidence="9" type="ORF">D9613_008999</name>
</gene>
<organism evidence="9 10">
    <name type="scientific">Agrocybe pediades</name>
    <dbReference type="NCBI Taxonomy" id="84607"/>
    <lineage>
        <taxon>Eukaryota</taxon>
        <taxon>Fungi</taxon>
        <taxon>Dikarya</taxon>
        <taxon>Basidiomycota</taxon>
        <taxon>Agaricomycotina</taxon>
        <taxon>Agaricomycetes</taxon>
        <taxon>Agaricomycetidae</taxon>
        <taxon>Agaricales</taxon>
        <taxon>Agaricineae</taxon>
        <taxon>Strophariaceae</taxon>
        <taxon>Agrocybe</taxon>
    </lineage>
</organism>
<dbReference type="InterPro" id="IPR050079">
    <property type="entry name" value="DEAD_box_RNA_helicase"/>
</dbReference>
<feature type="region of interest" description="Disordered" evidence="7">
    <location>
        <begin position="366"/>
        <end position="427"/>
    </location>
</feature>
<evidence type="ECO:0000313" key="10">
    <source>
        <dbReference type="Proteomes" id="UP000521872"/>
    </source>
</evidence>
<evidence type="ECO:0000256" key="5">
    <source>
        <dbReference type="ARBA" id="ARBA00022840"/>
    </source>
</evidence>
<dbReference type="SMART" id="SM00490">
    <property type="entry name" value="HELICc"/>
    <property type="match status" value="1"/>
</dbReference>
<keyword evidence="2" id="KW-0547">Nucleotide-binding</keyword>
<evidence type="ECO:0000256" key="1">
    <source>
        <dbReference type="ARBA" id="ARBA00012552"/>
    </source>
</evidence>
<dbReference type="Pfam" id="PF00271">
    <property type="entry name" value="Helicase_C"/>
    <property type="match status" value="1"/>
</dbReference>
<dbReference type="PROSITE" id="PS51194">
    <property type="entry name" value="HELICASE_CTER"/>
    <property type="match status" value="1"/>
</dbReference>
<dbReference type="InterPro" id="IPR027417">
    <property type="entry name" value="P-loop_NTPase"/>
</dbReference>
<dbReference type="PANTHER" id="PTHR47959:SF1">
    <property type="entry name" value="ATP-DEPENDENT RNA HELICASE DBPA"/>
    <property type="match status" value="1"/>
</dbReference>
<dbReference type="Proteomes" id="UP000521872">
    <property type="component" value="Unassembled WGS sequence"/>
</dbReference>
<evidence type="ECO:0000256" key="4">
    <source>
        <dbReference type="ARBA" id="ARBA00022806"/>
    </source>
</evidence>
<feature type="domain" description="Helicase C-terminal" evidence="8">
    <location>
        <begin position="24"/>
        <end position="175"/>
    </location>
</feature>
<evidence type="ECO:0000256" key="2">
    <source>
        <dbReference type="ARBA" id="ARBA00022741"/>
    </source>
</evidence>
<dbReference type="EMBL" id="JAACJL010000002">
    <property type="protein sequence ID" value="KAF4622423.1"/>
    <property type="molecule type" value="Genomic_DNA"/>
</dbReference>
<dbReference type="GO" id="GO:0016787">
    <property type="term" value="F:hydrolase activity"/>
    <property type="evidence" value="ECO:0007669"/>
    <property type="project" value="UniProtKB-KW"/>
</dbReference>
<keyword evidence="3" id="KW-0378">Hydrolase</keyword>
<proteinExistence type="predicted"/>
<dbReference type="EC" id="3.6.4.13" evidence="1"/>
<dbReference type="GO" id="GO:0005524">
    <property type="term" value="F:ATP binding"/>
    <property type="evidence" value="ECO:0007669"/>
    <property type="project" value="UniProtKB-KW"/>
</dbReference>
<evidence type="ECO:0000259" key="8">
    <source>
        <dbReference type="PROSITE" id="PS51194"/>
    </source>
</evidence>
<evidence type="ECO:0000256" key="7">
    <source>
        <dbReference type="SAM" id="MobiDB-lite"/>
    </source>
</evidence>
<dbReference type="InterPro" id="IPR001650">
    <property type="entry name" value="Helicase_C-like"/>
</dbReference>
<keyword evidence="4" id="KW-0347">Helicase</keyword>
<evidence type="ECO:0000256" key="3">
    <source>
        <dbReference type="ARBA" id="ARBA00022801"/>
    </source>
</evidence>
<dbReference type="SUPFAM" id="SSF52540">
    <property type="entry name" value="P-loop containing nucleoside triphosphate hydrolases"/>
    <property type="match status" value="1"/>
</dbReference>
<feature type="region of interest" description="Disordered" evidence="7">
    <location>
        <begin position="504"/>
        <end position="526"/>
    </location>
</feature>
<reference evidence="9 10" key="1">
    <citation type="submission" date="2019-12" db="EMBL/GenBank/DDBJ databases">
        <authorList>
            <person name="Floudas D."/>
            <person name="Bentzer J."/>
            <person name="Ahren D."/>
            <person name="Johansson T."/>
            <person name="Persson P."/>
            <person name="Tunlid A."/>
        </authorList>
    </citation>
    <scope>NUCLEOTIDE SEQUENCE [LARGE SCALE GENOMIC DNA]</scope>
    <source>
        <strain evidence="9 10">CBS 102.39</strain>
    </source>
</reference>
<dbReference type="GO" id="GO:0003724">
    <property type="term" value="F:RNA helicase activity"/>
    <property type="evidence" value="ECO:0007669"/>
    <property type="project" value="UniProtKB-EC"/>
</dbReference>
<dbReference type="AlphaFoldDB" id="A0A8H4VTX6"/>
<accession>A0A8H4VTX6</accession>
<feature type="compositionally biased region" description="Polar residues" evidence="7">
    <location>
        <begin position="401"/>
        <end position="427"/>
    </location>
</feature>
<name>A0A8H4VTX6_9AGAR</name>
<protein>
    <recommendedName>
        <fullName evidence="1">RNA helicase</fullName>
        <ecNumber evidence="1">3.6.4.13</ecNumber>
    </recommendedName>
</protein>
<keyword evidence="5" id="KW-0067">ATP-binding</keyword>